<proteinExistence type="predicted"/>
<evidence type="ECO:0000313" key="1">
    <source>
        <dbReference type="EMBL" id="MDY7225719.1"/>
    </source>
</evidence>
<reference evidence="1 2" key="1">
    <citation type="submission" date="2023-12" db="EMBL/GenBank/DDBJ databases">
        <title>the genome sequence of Hyalangium sp. s54d21.</title>
        <authorList>
            <person name="Zhang X."/>
        </authorList>
    </citation>
    <scope>NUCLEOTIDE SEQUENCE [LARGE SCALE GENOMIC DNA]</scope>
    <source>
        <strain evidence="2">s54d21</strain>
    </source>
</reference>
<accession>A0ABU5GYE9</accession>
<comment type="caution">
    <text evidence="1">The sequence shown here is derived from an EMBL/GenBank/DDBJ whole genome shotgun (WGS) entry which is preliminary data.</text>
</comment>
<protein>
    <submittedName>
        <fullName evidence="1">Uncharacterized protein</fullName>
    </submittedName>
</protein>
<keyword evidence="2" id="KW-1185">Reference proteome</keyword>
<sequence length="85" mass="9054">MARLLYTQDLQMSSPAVVGQFNTAGQQSLTMYAVGFGINSNLLKNTAAVTGWLYYSTDSGEALTQALQSILATVQLRAATCMASQ</sequence>
<organism evidence="1 2">
    <name type="scientific">Hyalangium rubrum</name>
    <dbReference type="NCBI Taxonomy" id="3103134"/>
    <lineage>
        <taxon>Bacteria</taxon>
        <taxon>Pseudomonadati</taxon>
        <taxon>Myxococcota</taxon>
        <taxon>Myxococcia</taxon>
        <taxon>Myxococcales</taxon>
        <taxon>Cystobacterineae</taxon>
        <taxon>Archangiaceae</taxon>
        <taxon>Hyalangium</taxon>
    </lineage>
</organism>
<evidence type="ECO:0000313" key="2">
    <source>
        <dbReference type="Proteomes" id="UP001291309"/>
    </source>
</evidence>
<dbReference type="RefSeq" id="WP_321544423.1">
    <property type="nucleotide sequence ID" value="NZ_JAXIVS010000001.1"/>
</dbReference>
<name>A0ABU5GYE9_9BACT</name>
<gene>
    <name evidence="1" type="ORF">SYV04_04960</name>
</gene>
<dbReference type="Proteomes" id="UP001291309">
    <property type="component" value="Unassembled WGS sequence"/>
</dbReference>
<dbReference type="EMBL" id="JAXIVS010000001">
    <property type="protein sequence ID" value="MDY7225719.1"/>
    <property type="molecule type" value="Genomic_DNA"/>
</dbReference>